<dbReference type="Gene3D" id="1.10.150.240">
    <property type="entry name" value="Putative phosphatase, domain 2"/>
    <property type="match status" value="1"/>
</dbReference>
<name>A0A8S4EB82_PLUXY</name>
<dbReference type="InterPro" id="IPR023198">
    <property type="entry name" value="PGP-like_dom2"/>
</dbReference>
<dbReference type="SUPFAM" id="SSF56784">
    <property type="entry name" value="HAD-like"/>
    <property type="match status" value="1"/>
</dbReference>
<evidence type="ECO:0000256" key="3">
    <source>
        <dbReference type="ARBA" id="ARBA00022723"/>
    </source>
</evidence>
<keyword evidence="5" id="KW-0460">Magnesium</keyword>
<dbReference type="FunFam" id="3.40.50.1000:FF:000055">
    <property type="entry name" value="Haloacid dehalogenase-like hydrolase family protein"/>
    <property type="match status" value="1"/>
</dbReference>
<dbReference type="PANTHER" id="PTHR18901:SF38">
    <property type="entry name" value="PSEUDOURIDINE-5'-PHOSPHATASE"/>
    <property type="match status" value="1"/>
</dbReference>
<dbReference type="Pfam" id="PF00702">
    <property type="entry name" value="Hydrolase"/>
    <property type="match status" value="1"/>
</dbReference>
<reference evidence="9" key="1">
    <citation type="submission" date="2020-11" db="EMBL/GenBank/DDBJ databases">
        <authorList>
            <person name="Whiteford S."/>
        </authorList>
    </citation>
    <scope>NUCLEOTIDE SEQUENCE</scope>
</reference>
<dbReference type="EMBL" id="CAJHNJ030000014">
    <property type="protein sequence ID" value="CAG9112970.1"/>
    <property type="molecule type" value="Genomic_DNA"/>
</dbReference>
<dbReference type="SFLD" id="SFLDG01129">
    <property type="entry name" value="C1.5:_HAD__Beta-PGM__Phosphata"/>
    <property type="match status" value="1"/>
</dbReference>
<dbReference type="SFLD" id="SFLDG01135">
    <property type="entry name" value="C1.5.6:_HAD__Beta-PGM__Phospha"/>
    <property type="match status" value="1"/>
</dbReference>
<gene>
    <name evidence="9" type="ORF">PLXY2_LOCUS5105</name>
</gene>
<evidence type="ECO:0000256" key="1">
    <source>
        <dbReference type="ARBA" id="ARBA00001946"/>
    </source>
</evidence>
<dbReference type="FunFam" id="1.10.150.240:FF:000001">
    <property type="entry name" value="Haloacid dehalogenase-like hydrolase domain"/>
    <property type="match status" value="1"/>
</dbReference>
<proteinExistence type="inferred from homology"/>
<sequence length="228" mass="25727">MVFSPVTHVLFDMDGLLLNTEDLYTIGFQKIASRFDKHFTFDLKAKIMGQQGREFADVIIRELNLPLTVEEFLNELHGYLEELFPESSVLPGVSKLLYHLHNNNIPIGLATSSSRDTYELKVVKHQELFSLFKYKTWGSSDPEVKRGKPHPDIFFVAADKFPDKPKPEQCLVFEDSVNGVLAARAAGMQAVMVPDPRLDRGLTSEATLVLNSVDEFRPEDFGLPPYPA</sequence>
<evidence type="ECO:0000256" key="8">
    <source>
        <dbReference type="ARBA" id="ARBA00083904"/>
    </source>
</evidence>
<comment type="caution">
    <text evidence="9">The sequence shown here is derived from an EMBL/GenBank/DDBJ whole genome shotgun (WGS) entry which is preliminary data.</text>
</comment>
<dbReference type="Gene3D" id="3.40.50.1000">
    <property type="entry name" value="HAD superfamily/HAD-like"/>
    <property type="match status" value="1"/>
</dbReference>
<dbReference type="InterPro" id="IPR023214">
    <property type="entry name" value="HAD_sf"/>
</dbReference>
<keyword evidence="10" id="KW-1185">Reference proteome</keyword>
<dbReference type="NCBIfam" id="TIGR01509">
    <property type="entry name" value="HAD-SF-IA-v3"/>
    <property type="match status" value="1"/>
</dbReference>
<keyword evidence="3" id="KW-0479">Metal-binding</keyword>
<comment type="similarity">
    <text evidence="2">Belongs to the HAD-like hydrolase superfamily. CbbY/CbbZ/Gph/YieH family.</text>
</comment>
<evidence type="ECO:0000256" key="4">
    <source>
        <dbReference type="ARBA" id="ARBA00022801"/>
    </source>
</evidence>
<evidence type="ECO:0000256" key="6">
    <source>
        <dbReference type="ARBA" id="ARBA00052504"/>
    </source>
</evidence>
<evidence type="ECO:0000256" key="7">
    <source>
        <dbReference type="ARBA" id="ARBA00066578"/>
    </source>
</evidence>
<evidence type="ECO:0000313" key="10">
    <source>
        <dbReference type="Proteomes" id="UP000653454"/>
    </source>
</evidence>
<evidence type="ECO:0000256" key="2">
    <source>
        <dbReference type="ARBA" id="ARBA00006171"/>
    </source>
</evidence>
<evidence type="ECO:0000256" key="5">
    <source>
        <dbReference type="ARBA" id="ARBA00022842"/>
    </source>
</evidence>
<dbReference type="SFLD" id="SFLDS00003">
    <property type="entry name" value="Haloacid_Dehalogenase"/>
    <property type="match status" value="1"/>
</dbReference>
<dbReference type="InterPro" id="IPR036412">
    <property type="entry name" value="HAD-like_sf"/>
</dbReference>
<dbReference type="AlphaFoldDB" id="A0A8S4EB82"/>
<dbReference type="PANTHER" id="PTHR18901">
    <property type="entry name" value="2-DEOXYGLUCOSE-6-PHOSPHATE PHOSPHATASE 2"/>
    <property type="match status" value="1"/>
</dbReference>
<accession>A0A8S4EB82</accession>
<organism evidence="9 10">
    <name type="scientific">Plutella xylostella</name>
    <name type="common">Diamondback moth</name>
    <name type="synonym">Plutella maculipennis</name>
    <dbReference type="NCBI Taxonomy" id="51655"/>
    <lineage>
        <taxon>Eukaryota</taxon>
        <taxon>Metazoa</taxon>
        <taxon>Ecdysozoa</taxon>
        <taxon>Arthropoda</taxon>
        <taxon>Hexapoda</taxon>
        <taxon>Insecta</taxon>
        <taxon>Pterygota</taxon>
        <taxon>Neoptera</taxon>
        <taxon>Endopterygota</taxon>
        <taxon>Lepidoptera</taxon>
        <taxon>Glossata</taxon>
        <taxon>Ditrysia</taxon>
        <taxon>Yponomeutoidea</taxon>
        <taxon>Plutellidae</taxon>
        <taxon>Plutella</taxon>
    </lineage>
</organism>
<comment type="catalytic activity">
    <reaction evidence="6">
        <text>psi-UMP + H2O = pseudouridine + phosphate</text>
        <dbReference type="Rhea" id="RHEA:10944"/>
        <dbReference type="ChEBI" id="CHEBI:15377"/>
        <dbReference type="ChEBI" id="CHEBI:17802"/>
        <dbReference type="ChEBI" id="CHEBI:43474"/>
        <dbReference type="ChEBI" id="CHEBI:58380"/>
        <dbReference type="EC" id="3.1.3.96"/>
    </reaction>
</comment>
<dbReference type="EC" id="3.1.3.96" evidence="7"/>
<evidence type="ECO:0000313" key="9">
    <source>
        <dbReference type="EMBL" id="CAG9112970.1"/>
    </source>
</evidence>
<comment type="cofactor">
    <cofactor evidence="1">
        <name>Mg(2+)</name>
        <dbReference type="ChEBI" id="CHEBI:18420"/>
    </cofactor>
</comment>
<dbReference type="GO" id="GO:0046872">
    <property type="term" value="F:metal ion binding"/>
    <property type="evidence" value="ECO:0007669"/>
    <property type="project" value="UniProtKB-KW"/>
</dbReference>
<keyword evidence="4" id="KW-0378">Hydrolase</keyword>
<protein>
    <recommendedName>
        <fullName evidence="7">pseudouridine 5'-phosphatase</fullName>
        <ecNumber evidence="7">3.1.3.96</ecNumber>
    </recommendedName>
    <alternativeName>
        <fullName evidence="8">Pseudouridine-5'-monophosphatase</fullName>
    </alternativeName>
</protein>
<dbReference type="InterPro" id="IPR006439">
    <property type="entry name" value="HAD-SF_hydro_IA"/>
</dbReference>
<dbReference type="Proteomes" id="UP000653454">
    <property type="component" value="Unassembled WGS sequence"/>
</dbReference>
<dbReference type="GO" id="GO:1990738">
    <property type="term" value="F:pseudouridine 5'-phosphatase activity"/>
    <property type="evidence" value="ECO:0007669"/>
    <property type="project" value="UniProtKB-EC"/>
</dbReference>